<keyword evidence="1" id="KW-0472">Membrane</keyword>
<protein>
    <submittedName>
        <fullName evidence="2">Uncharacterized protein</fullName>
    </submittedName>
</protein>
<keyword evidence="1" id="KW-1133">Transmembrane helix</keyword>
<accession>A0A1A8JYP2</accession>
<reference evidence="2" key="1">
    <citation type="submission" date="2016-05" db="EMBL/GenBank/DDBJ databases">
        <authorList>
            <person name="Lavstsen T."/>
            <person name="Jespersen J.S."/>
        </authorList>
    </citation>
    <scope>NUCLEOTIDE SEQUENCE</scope>
    <source>
        <tissue evidence="2">Brain</tissue>
    </source>
</reference>
<feature type="non-terminal residue" evidence="2">
    <location>
        <position position="66"/>
    </location>
</feature>
<dbReference type="AlphaFoldDB" id="A0A1A8JYP2"/>
<organism evidence="2">
    <name type="scientific">Nothobranchius kuhntae</name>
    <name type="common">Beira killifish</name>
    <dbReference type="NCBI Taxonomy" id="321403"/>
    <lineage>
        <taxon>Eukaryota</taxon>
        <taxon>Metazoa</taxon>
        <taxon>Chordata</taxon>
        <taxon>Craniata</taxon>
        <taxon>Vertebrata</taxon>
        <taxon>Euteleostomi</taxon>
        <taxon>Actinopterygii</taxon>
        <taxon>Neopterygii</taxon>
        <taxon>Teleostei</taxon>
        <taxon>Neoteleostei</taxon>
        <taxon>Acanthomorphata</taxon>
        <taxon>Ovalentaria</taxon>
        <taxon>Atherinomorphae</taxon>
        <taxon>Cyprinodontiformes</taxon>
        <taxon>Nothobranchiidae</taxon>
        <taxon>Nothobranchius</taxon>
    </lineage>
</organism>
<reference evidence="2" key="2">
    <citation type="submission" date="2016-06" db="EMBL/GenBank/DDBJ databases">
        <title>The genome of a short-lived fish provides insights into sex chromosome evolution and the genetic control of aging.</title>
        <authorList>
            <person name="Reichwald K."/>
            <person name="Felder M."/>
            <person name="Petzold A."/>
            <person name="Koch P."/>
            <person name="Groth M."/>
            <person name="Platzer M."/>
        </authorList>
    </citation>
    <scope>NUCLEOTIDE SEQUENCE</scope>
    <source>
        <tissue evidence="2">Brain</tissue>
    </source>
</reference>
<evidence type="ECO:0000313" key="2">
    <source>
        <dbReference type="EMBL" id="SBR25072.1"/>
    </source>
</evidence>
<feature type="non-terminal residue" evidence="2">
    <location>
        <position position="1"/>
    </location>
</feature>
<dbReference type="EMBL" id="HAEE01005052">
    <property type="protein sequence ID" value="SBR25072.1"/>
    <property type="molecule type" value="Transcribed_RNA"/>
</dbReference>
<feature type="transmembrane region" description="Helical" evidence="1">
    <location>
        <begin position="38"/>
        <end position="57"/>
    </location>
</feature>
<evidence type="ECO:0000256" key="1">
    <source>
        <dbReference type="SAM" id="Phobius"/>
    </source>
</evidence>
<sequence>LRLQRAAQKTGSFERSKEVSVRVEGGGLFMMDETVTHIIEPFIYFSLIILLFYFIFFSSKPVFFFA</sequence>
<name>A0A1A8JYP2_NOTKU</name>
<proteinExistence type="predicted"/>
<gene>
    <name evidence="2" type="primary">TvY486_0034170</name>
</gene>
<keyword evidence="1" id="KW-0812">Transmembrane</keyword>